<gene>
    <name evidence="1" type="ORF">PsorP6_016555</name>
</gene>
<reference evidence="1 2" key="1">
    <citation type="journal article" date="2022" name="bioRxiv">
        <title>The genome of the oomycete Peronosclerospora sorghi, a cosmopolitan pathogen of maize and sorghum, is inflated with dispersed pseudogenes.</title>
        <authorList>
            <person name="Fletcher K."/>
            <person name="Martin F."/>
            <person name="Isakeit T."/>
            <person name="Cavanaugh K."/>
            <person name="Magill C."/>
            <person name="Michelmore R."/>
        </authorList>
    </citation>
    <scope>NUCLEOTIDE SEQUENCE [LARGE SCALE GENOMIC DNA]</scope>
    <source>
        <strain evidence="1">P6</strain>
    </source>
</reference>
<keyword evidence="2" id="KW-1185">Reference proteome</keyword>
<name>A0ACC0VLU8_9STRA</name>
<dbReference type="Proteomes" id="UP001163321">
    <property type="component" value="Chromosome 8"/>
</dbReference>
<sequence>MVAMVLQTIQSGENPLVASSTGPIVENGAWGPSAQDTGSNWKLYHVRQGHSGHDAYVRTQPATTGLPEIKKPSYHLCGGCAKGKITVAPFHSESKTKKTQPLEIVHTDLIGLMGTRSAGGSRYVGTFVDD</sequence>
<organism evidence="1 2">
    <name type="scientific">Peronosclerospora sorghi</name>
    <dbReference type="NCBI Taxonomy" id="230839"/>
    <lineage>
        <taxon>Eukaryota</taxon>
        <taxon>Sar</taxon>
        <taxon>Stramenopiles</taxon>
        <taxon>Oomycota</taxon>
        <taxon>Peronosporomycetes</taxon>
        <taxon>Peronosporales</taxon>
        <taxon>Peronosporaceae</taxon>
        <taxon>Peronosclerospora</taxon>
    </lineage>
</organism>
<evidence type="ECO:0000313" key="2">
    <source>
        <dbReference type="Proteomes" id="UP001163321"/>
    </source>
</evidence>
<protein>
    <submittedName>
        <fullName evidence="1">Uncharacterized protein</fullName>
    </submittedName>
</protein>
<accession>A0ACC0VLU8</accession>
<comment type="caution">
    <text evidence="1">The sequence shown here is derived from an EMBL/GenBank/DDBJ whole genome shotgun (WGS) entry which is preliminary data.</text>
</comment>
<dbReference type="EMBL" id="CM047587">
    <property type="protein sequence ID" value="KAI9906920.1"/>
    <property type="molecule type" value="Genomic_DNA"/>
</dbReference>
<evidence type="ECO:0000313" key="1">
    <source>
        <dbReference type="EMBL" id="KAI9906920.1"/>
    </source>
</evidence>
<proteinExistence type="predicted"/>